<sequence length="67" mass="7714">MQKELARKIVVDAFYDICDREEPFYIGAFELYSRVSGGCMDEVSKAWRTLEEDDPDAIDFILGQFIG</sequence>
<reference evidence="1" key="1">
    <citation type="submission" date="2022-11" db="EMBL/GenBank/DDBJ databases">
        <title>Whole genome sequence of Levilactobacillus brevis SMB091.</title>
        <authorList>
            <person name="Kim J.-M."/>
            <person name="Kim O.-C."/>
            <person name="Choi Y.H."/>
            <person name="Han N.S."/>
            <person name="Hurh B."/>
        </authorList>
    </citation>
    <scope>NUCLEOTIDE SEQUENCE</scope>
    <source>
        <strain evidence="1">SMB091</strain>
    </source>
</reference>
<proteinExistence type="predicted"/>
<organism evidence="1 2">
    <name type="scientific">Levilactobacillus brevis</name>
    <name type="common">Lactobacillus brevis</name>
    <dbReference type="NCBI Taxonomy" id="1580"/>
    <lineage>
        <taxon>Bacteria</taxon>
        <taxon>Bacillati</taxon>
        <taxon>Bacillota</taxon>
        <taxon>Bacilli</taxon>
        <taxon>Lactobacillales</taxon>
        <taxon>Lactobacillaceae</taxon>
        <taxon>Levilactobacillus</taxon>
    </lineage>
</organism>
<dbReference type="RefSeq" id="WP_267668630.1">
    <property type="nucleotide sequence ID" value="NZ_CP113117.1"/>
</dbReference>
<dbReference type="AlphaFoldDB" id="A0AB38X7B7"/>
<name>A0AB38X7B7_LEVBR</name>
<evidence type="ECO:0000313" key="1">
    <source>
        <dbReference type="EMBL" id="WAD02609.1"/>
    </source>
</evidence>
<gene>
    <name evidence="1" type="ORF">ORR04_05380</name>
</gene>
<accession>A0AB38X7B7</accession>
<dbReference type="EMBL" id="CP113117">
    <property type="protein sequence ID" value="WAD02609.1"/>
    <property type="molecule type" value="Genomic_DNA"/>
</dbReference>
<dbReference type="Proteomes" id="UP001164768">
    <property type="component" value="Chromosome"/>
</dbReference>
<protein>
    <submittedName>
        <fullName evidence="1">Uncharacterized protein</fullName>
    </submittedName>
</protein>
<evidence type="ECO:0000313" key="2">
    <source>
        <dbReference type="Proteomes" id="UP001164768"/>
    </source>
</evidence>